<dbReference type="OrthoDB" id="5590282at2759"/>
<keyword evidence="1" id="KW-0132">Cell division</keyword>
<dbReference type="GO" id="GO:0051301">
    <property type="term" value="P:cell division"/>
    <property type="evidence" value="ECO:0007669"/>
    <property type="project" value="UniProtKB-KW"/>
</dbReference>
<accession>A0A0M3K151</accession>
<dbReference type="Gene3D" id="1.10.472.10">
    <property type="entry name" value="Cyclin-like"/>
    <property type="match status" value="2"/>
</dbReference>
<evidence type="ECO:0000313" key="8">
    <source>
        <dbReference type="WBParaSite" id="ASIM_0001458201-mRNA-1"/>
    </source>
</evidence>
<evidence type="ECO:0000313" key="7">
    <source>
        <dbReference type="Proteomes" id="UP000267096"/>
    </source>
</evidence>
<organism evidence="8">
    <name type="scientific">Anisakis simplex</name>
    <name type="common">Herring worm</name>
    <dbReference type="NCBI Taxonomy" id="6269"/>
    <lineage>
        <taxon>Eukaryota</taxon>
        <taxon>Metazoa</taxon>
        <taxon>Ecdysozoa</taxon>
        <taxon>Nematoda</taxon>
        <taxon>Chromadorea</taxon>
        <taxon>Rhabditida</taxon>
        <taxon>Spirurina</taxon>
        <taxon>Ascaridomorpha</taxon>
        <taxon>Ascaridoidea</taxon>
        <taxon>Anisakidae</taxon>
        <taxon>Anisakis</taxon>
        <taxon>Anisakis simplex complex</taxon>
    </lineage>
</organism>
<dbReference type="Proteomes" id="UP000267096">
    <property type="component" value="Unassembled WGS sequence"/>
</dbReference>
<dbReference type="SMART" id="SM00385">
    <property type="entry name" value="CYCLIN"/>
    <property type="match status" value="1"/>
</dbReference>
<feature type="domain" description="Cyclin-like" evidence="5">
    <location>
        <begin position="251"/>
        <end position="336"/>
    </location>
</feature>
<dbReference type="InterPro" id="IPR006671">
    <property type="entry name" value="Cyclin_N"/>
</dbReference>
<gene>
    <name evidence="6" type="ORF">ASIM_LOCUS13992</name>
</gene>
<reference evidence="6 7" key="2">
    <citation type="submission" date="2018-11" db="EMBL/GenBank/DDBJ databases">
        <authorList>
            <consortium name="Pathogen Informatics"/>
        </authorList>
    </citation>
    <scope>NUCLEOTIDE SEQUENCE [LARGE SCALE GENOMIC DNA]</scope>
</reference>
<dbReference type="FunFam" id="1.10.472.10:FF:000001">
    <property type="entry name" value="G2/mitotic-specific cyclin"/>
    <property type="match status" value="1"/>
</dbReference>
<keyword evidence="2 4" id="KW-0195">Cyclin</keyword>
<dbReference type="InterPro" id="IPR039361">
    <property type="entry name" value="Cyclin"/>
</dbReference>
<keyword evidence="7" id="KW-1185">Reference proteome</keyword>
<dbReference type="InterPro" id="IPR048258">
    <property type="entry name" value="Cyclins_cyclin-box"/>
</dbReference>
<proteinExistence type="inferred from homology"/>
<dbReference type="InterPro" id="IPR013763">
    <property type="entry name" value="Cyclin-like_dom"/>
</dbReference>
<keyword evidence="3" id="KW-0131">Cell cycle</keyword>
<dbReference type="SUPFAM" id="SSF47954">
    <property type="entry name" value="Cyclin-like"/>
    <property type="match status" value="2"/>
</dbReference>
<dbReference type="PANTHER" id="PTHR10177">
    <property type="entry name" value="CYCLINS"/>
    <property type="match status" value="1"/>
</dbReference>
<comment type="similarity">
    <text evidence="4">Belongs to the cyclin family.</text>
</comment>
<dbReference type="Pfam" id="PF00134">
    <property type="entry name" value="Cyclin_N"/>
    <property type="match status" value="1"/>
</dbReference>
<dbReference type="AlphaFoldDB" id="A0A0M3K151"/>
<name>A0A0M3K151_ANISI</name>
<evidence type="ECO:0000256" key="3">
    <source>
        <dbReference type="ARBA" id="ARBA00023306"/>
    </source>
</evidence>
<reference evidence="8" key="1">
    <citation type="submission" date="2016-04" db="UniProtKB">
        <authorList>
            <consortium name="WormBaseParasite"/>
        </authorList>
    </citation>
    <scope>IDENTIFICATION</scope>
</reference>
<dbReference type="GO" id="GO:0000278">
    <property type="term" value="P:mitotic cell cycle"/>
    <property type="evidence" value="ECO:0007669"/>
    <property type="project" value="UniProtKB-ARBA"/>
</dbReference>
<dbReference type="EMBL" id="UYRR01031572">
    <property type="protein sequence ID" value="VDK51123.1"/>
    <property type="molecule type" value="Genomic_DNA"/>
</dbReference>
<dbReference type="CDD" id="cd20520">
    <property type="entry name" value="CYCLIN_CCNE_rpt2"/>
    <property type="match status" value="1"/>
</dbReference>
<dbReference type="WBParaSite" id="ASIM_0001458201-mRNA-1">
    <property type="protein sequence ID" value="ASIM_0001458201-mRNA-1"/>
    <property type="gene ID" value="ASIM_0001458201"/>
</dbReference>
<evidence type="ECO:0000256" key="1">
    <source>
        <dbReference type="ARBA" id="ARBA00022618"/>
    </source>
</evidence>
<evidence type="ECO:0000256" key="4">
    <source>
        <dbReference type="RuleBase" id="RU000383"/>
    </source>
</evidence>
<protein>
    <submittedName>
        <fullName evidence="8">G1/S-specific cyclin-E (inferred by orthology to a C. elegans protein)</fullName>
    </submittedName>
</protein>
<evidence type="ECO:0000259" key="5">
    <source>
        <dbReference type="SMART" id="SM00385"/>
    </source>
</evidence>
<sequence length="526" mass="59788">MKVKRFGRTPSNERFMRFGSSISKHLWAWHDTSIKARRTSTRSISRGGESSTKTTSAKAEVSCGLENTVNCSQYCTSQQIDQSVGISNLGANKNMVINGDNDRRVLRELLNDDDGEVVENMAMLECSESAINPAASHPSASLPHLESSEVLSRSPIRCFESHIQIPPSSLTKLRESNIRSPYFLSVISSDGGTVLSTTSRKMPAQLLRNTSGDPEQMWKLMCEKSQKYIRNSRMMDLHPQLLLSMRTVLFDWMMDVCAAEKLHRETFYLAMEYMDRFLSSFEELPPSELQMFGTVAIHIACKFEEVYPPKLKTLVAYTDGACSVSEALSAERVMLKHLRWMLNPLTAIHWLGVYLLLLEEIICECKGKLDESARNKHQQADGNAKKSEPTCELKQSCNNYNFLRDTSFQFSKFTRTAFITMAQVLDSCMLDPCSIKYDYAVLAAAVISCYFEPVAFIEQITGFQMEQLYSVCEFVEPYVYLWERRRSPGYLMPSYEGIDPSDSHNIQTHFEYDGYMVSINQSVHSI</sequence>
<evidence type="ECO:0000313" key="6">
    <source>
        <dbReference type="EMBL" id="VDK51123.1"/>
    </source>
</evidence>
<dbReference type="PROSITE" id="PS00292">
    <property type="entry name" value="CYCLINS"/>
    <property type="match status" value="1"/>
</dbReference>
<evidence type="ECO:0000256" key="2">
    <source>
        <dbReference type="ARBA" id="ARBA00023127"/>
    </source>
</evidence>
<dbReference type="InterPro" id="IPR036915">
    <property type="entry name" value="Cyclin-like_sf"/>
</dbReference>